<dbReference type="InParanoid" id="A7TG58"/>
<dbReference type="eggNOG" id="KOG2275">
    <property type="taxonomic scope" value="Eukaryota"/>
</dbReference>
<evidence type="ECO:0000259" key="6">
    <source>
        <dbReference type="Pfam" id="PF07687"/>
    </source>
</evidence>
<evidence type="ECO:0000256" key="2">
    <source>
        <dbReference type="ARBA" id="ARBA00022670"/>
    </source>
</evidence>
<keyword evidence="3" id="KW-0479">Metal-binding</keyword>
<dbReference type="Gene3D" id="1.10.150.900">
    <property type="match status" value="1"/>
</dbReference>
<dbReference type="InterPro" id="IPR036264">
    <property type="entry name" value="Bact_exopeptidase_dim_dom"/>
</dbReference>
<evidence type="ECO:0000256" key="1">
    <source>
        <dbReference type="ARBA" id="ARBA00006247"/>
    </source>
</evidence>
<dbReference type="PANTHER" id="PTHR45962">
    <property type="entry name" value="N-FATTY-ACYL-AMINO ACID SYNTHASE/HYDROLASE PM20D1"/>
    <property type="match status" value="1"/>
</dbReference>
<keyword evidence="5" id="KW-0862">Zinc</keyword>
<dbReference type="GeneID" id="5547131"/>
<dbReference type="EMBL" id="DS480385">
    <property type="protein sequence ID" value="EDO18815.1"/>
    <property type="molecule type" value="Genomic_DNA"/>
</dbReference>
<evidence type="ECO:0000256" key="4">
    <source>
        <dbReference type="ARBA" id="ARBA00022801"/>
    </source>
</evidence>
<dbReference type="InterPro" id="IPR011650">
    <property type="entry name" value="Peptidase_M20_dimer"/>
</dbReference>
<evidence type="ECO:0000313" key="7">
    <source>
        <dbReference type="EMBL" id="EDO18815.1"/>
    </source>
</evidence>
<feature type="domain" description="Peptidase M20 dimerisation" evidence="6">
    <location>
        <begin position="128"/>
        <end position="282"/>
    </location>
</feature>
<dbReference type="AlphaFoldDB" id="A7TG58"/>
<dbReference type="InterPro" id="IPR002933">
    <property type="entry name" value="Peptidase_M20"/>
</dbReference>
<gene>
    <name evidence="7" type="ORF">Kpol_1028p91</name>
</gene>
<keyword evidence="4" id="KW-0378">Hydrolase</keyword>
<sequence length="423" mass="46813">MKPNIYYAHQDVVPVDNSTLDEWEYPPFSGYYDGTYVWGRGSLDDKHMIVGMLQSVEYILENEPDFQPNRTLLLAFGADEEISGNYGSAYISEVLYERYGQNGIYSFIDEGGNAVANLNGVWIASPATGEKGFMNLEVTIDYAGGHSSVPPDHTSIGIAAMMINAIEEQLFPPMFTPANPVTEYFQCMAEYSEVLPATLKSDFANAYKSSISNKRVIDYLTKLGGKTFEYLLRTSQAVDVINGGIKANALPESTNFVVNTRIAVESTVNATLTKITANVAEVAQLLNLSLFIDGTRVTNGTTSGRVSINTITTLEPAPVSPENAVWDQFAGTIKSYFEDVAFPGSTNYTDVDLVIAPSIMNANTDSRHYWNLTSNIYRFQPSFMNAKLVANIHSADEHFDADNLMHIFGFFYDYLHVLSSQEE</sequence>
<organism evidence="8">
    <name type="scientific">Vanderwaltozyma polyspora (strain ATCC 22028 / DSM 70294 / BCRC 21397 / CBS 2163 / NBRC 10782 / NRRL Y-8283 / UCD 57-17)</name>
    <name type="common">Kluyveromyces polysporus</name>
    <dbReference type="NCBI Taxonomy" id="436907"/>
    <lineage>
        <taxon>Eukaryota</taxon>
        <taxon>Fungi</taxon>
        <taxon>Dikarya</taxon>
        <taxon>Ascomycota</taxon>
        <taxon>Saccharomycotina</taxon>
        <taxon>Saccharomycetes</taxon>
        <taxon>Saccharomycetales</taxon>
        <taxon>Saccharomycetaceae</taxon>
        <taxon>Vanderwaltozyma</taxon>
    </lineage>
</organism>
<dbReference type="KEGG" id="vpo:Kpol_1028p91"/>
<dbReference type="Gene3D" id="3.40.630.10">
    <property type="entry name" value="Zn peptidases"/>
    <property type="match status" value="1"/>
</dbReference>
<dbReference type="SUPFAM" id="SSF55031">
    <property type="entry name" value="Bacterial exopeptidase dimerisation domain"/>
    <property type="match status" value="1"/>
</dbReference>
<dbReference type="Gene3D" id="3.30.70.360">
    <property type="match status" value="1"/>
</dbReference>
<accession>A7TG58</accession>
<dbReference type="Proteomes" id="UP000000267">
    <property type="component" value="Unassembled WGS sequence"/>
</dbReference>
<dbReference type="OrthoDB" id="3064516at2759"/>
<keyword evidence="8" id="KW-1185">Reference proteome</keyword>
<dbReference type="GO" id="GO:0004180">
    <property type="term" value="F:carboxypeptidase activity"/>
    <property type="evidence" value="ECO:0007669"/>
    <property type="project" value="TreeGrafter"/>
</dbReference>
<dbReference type="PANTHER" id="PTHR45962:SF1">
    <property type="entry name" value="N-FATTY-ACYL-AMINO ACID SYNTHASE_HYDROLASE PM20D1"/>
    <property type="match status" value="1"/>
</dbReference>
<dbReference type="PhylomeDB" id="A7TG58"/>
<dbReference type="GO" id="GO:0051603">
    <property type="term" value="P:proteolysis involved in protein catabolic process"/>
    <property type="evidence" value="ECO:0007669"/>
    <property type="project" value="TreeGrafter"/>
</dbReference>
<dbReference type="SUPFAM" id="SSF53187">
    <property type="entry name" value="Zn-dependent exopeptidases"/>
    <property type="match status" value="1"/>
</dbReference>
<dbReference type="FunCoup" id="A7TG58">
    <property type="interactions" value="56"/>
</dbReference>
<evidence type="ECO:0000256" key="3">
    <source>
        <dbReference type="ARBA" id="ARBA00022723"/>
    </source>
</evidence>
<protein>
    <recommendedName>
        <fullName evidence="6">Peptidase M20 dimerisation domain-containing protein</fullName>
    </recommendedName>
</protein>
<dbReference type="InterPro" id="IPR047177">
    <property type="entry name" value="Pept_M20A"/>
</dbReference>
<keyword evidence="2" id="KW-0645">Protease</keyword>
<dbReference type="CDD" id="cd05674">
    <property type="entry name" value="M20_yscS"/>
    <property type="match status" value="1"/>
</dbReference>
<evidence type="ECO:0000313" key="8">
    <source>
        <dbReference type="Proteomes" id="UP000000267"/>
    </source>
</evidence>
<comment type="similarity">
    <text evidence="1">Belongs to the peptidase M20A family.</text>
</comment>
<dbReference type="GO" id="GO:0046872">
    <property type="term" value="F:metal ion binding"/>
    <property type="evidence" value="ECO:0007669"/>
    <property type="project" value="UniProtKB-KW"/>
</dbReference>
<reference evidence="7 8" key="1">
    <citation type="journal article" date="2007" name="Proc. Natl. Acad. Sci. U.S.A.">
        <title>Independent sorting-out of thousands of duplicated gene pairs in two yeast species descended from a whole-genome duplication.</title>
        <authorList>
            <person name="Scannell D.R."/>
            <person name="Frank A.C."/>
            <person name="Conant G.C."/>
            <person name="Byrne K.P."/>
            <person name="Woolfit M."/>
            <person name="Wolfe K.H."/>
        </authorList>
    </citation>
    <scope>NUCLEOTIDE SEQUENCE [LARGE SCALE GENOMIC DNA]</scope>
    <source>
        <strain evidence="8">ATCC 22028 / DSM 70294 / BCRC 21397 / CBS 2163 / NBRC 10782 / NRRL Y-8283 / UCD 57-17</strain>
    </source>
</reference>
<dbReference type="OMA" id="WEAFGPF"/>
<dbReference type="Pfam" id="PF07687">
    <property type="entry name" value="M20_dimer"/>
    <property type="match status" value="1"/>
</dbReference>
<dbReference type="STRING" id="436907.A7TG58"/>
<dbReference type="Pfam" id="PF01546">
    <property type="entry name" value="Peptidase_M20"/>
    <property type="match status" value="1"/>
</dbReference>
<dbReference type="RefSeq" id="XP_001646673.1">
    <property type="nucleotide sequence ID" value="XM_001646623.1"/>
</dbReference>
<dbReference type="GO" id="GO:0000328">
    <property type="term" value="C:fungal-type vacuole lumen"/>
    <property type="evidence" value="ECO:0007669"/>
    <property type="project" value="TreeGrafter"/>
</dbReference>
<dbReference type="HOGENOM" id="CLU_021802_11_0_1"/>
<name>A7TG58_VANPO</name>
<proteinExistence type="inferred from homology"/>
<evidence type="ECO:0000256" key="5">
    <source>
        <dbReference type="ARBA" id="ARBA00022833"/>
    </source>
</evidence>